<gene>
    <name evidence="1" type="ORF">JP09_003685</name>
</gene>
<dbReference type="Proteomes" id="UP000235653">
    <property type="component" value="Unassembled WGS sequence"/>
</dbReference>
<sequence length="79" mass="8939">MERKKKITRNLTDRQLKVEKLVDEHAALKALMVKLQDELDHAAGEDTNLKTRLSATLARTEGRIQDIGEELNRVGSAKE</sequence>
<evidence type="ECO:0000313" key="1">
    <source>
        <dbReference type="EMBL" id="PPD58971.1"/>
    </source>
</evidence>
<comment type="caution">
    <text evidence="1">The sequence shown here is derived from an EMBL/GenBank/DDBJ whole genome shotgun (WGS) entry which is preliminary data.</text>
</comment>
<keyword evidence="2" id="KW-1185">Reference proteome</keyword>
<evidence type="ECO:0000313" key="2">
    <source>
        <dbReference type="Proteomes" id="UP000235653"/>
    </source>
</evidence>
<dbReference type="RefSeq" id="WP_102330457.1">
    <property type="nucleotide sequence ID" value="NZ_CP058566.2"/>
</dbReference>
<name>A0A2P5P9J7_9CHLR</name>
<protein>
    <submittedName>
        <fullName evidence="1">Uncharacterized protein</fullName>
    </submittedName>
</protein>
<organism evidence="1 2">
    <name type="scientific">Dehalogenimonas etheniformans</name>
    <dbReference type="NCBI Taxonomy" id="1536648"/>
    <lineage>
        <taxon>Bacteria</taxon>
        <taxon>Bacillati</taxon>
        <taxon>Chloroflexota</taxon>
        <taxon>Dehalococcoidia</taxon>
        <taxon>Dehalococcoidales</taxon>
        <taxon>Dehalococcoidaceae</taxon>
        <taxon>Dehalogenimonas</taxon>
    </lineage>
</organism>
<proteinExistence type="predicted"/>
<dbReference type="AlphaFoldDB" id="A0A2P5P9J7"/>
<dbReference type="EMBL" id="JQAN02000006">
    <property type="protein sequence ID" value="PPD58971.1"/>
    <property type="molecule type" value="Genomic_DNA"/>
</dbReference>
<accession>A0A2P5P9J7</accession>
<reference evidence="1 2" key="1">
    <citation type="journal article" date="2017" name="ISME J.">
        <title>Grape pomace compost harbors organohalide-respiring Dehalogenimonas species with novel reductive dehalogenase genes.</title>
        <authorList>
            <person name="Yang Y."/>
            <person name="Higgins S.A."/>
            <person name="Yan J."/>
            <person name="Simsir B."/>
            <person name="Chourey K."/>
            <person name="Iyer R."/>
            <person name="Hettich R.L."/>
            <person name="Baldwin B."/>
            <person name="Ogles D.M."/>
            <person name="Loffler F.E."/>
        </authorList>
    </citation>
    <scope>NUCLEOTIDE SEQUENCE [LARGE SCALE GENOMIC DNA]</scope>
    <source>
        <strain evidence="1 2">GP</strain>
    </source>
</reference>